<feature type="domain" description="Phosphodiester glycosidase" evidence="1">
    <location>
        <begin position="134"/>
        <end position="317"/>
    </location>
</feature>
<dbReference type="InterPro" id="IPR018711">
    <property type="entry name" value="NAGPA"/>
</dbReference>
<comment type="caution">
    <text evidence="2">The sequence shown here is derived from an EMBL/GenBank/DDBJ whole genome shotgun (WGS) entry which is preliminary data.</text>
</comment>
<reference evidence="2" key="1">
    <citation type="submission" date="2023-04" db="EMBL/GenBank/DDBJ databases">
        <title>Comparative genomic analysis of Cohnella hashimotonis sp. nov., isolated from the International Space Station.</title>
        <authorList>
            <person name="Venkateswaran K."/>
            <person name="Simpson A."/>
        </authorList>
    </citation>
    <scope>NUCLEOTIDE SEQUENCE</scope>
    <source>
        <strain evidence="2">F6_2S_P_1</strain>
    </source>
</reference>
<organism evidence="2 3">
    <name type="scientific">Cohnella hashimotonis</name>
    <dbReference type="NCBI Taxonomy" id="2826895"/>
    <lineage>
        <taxon>Bacteria</taxon>
        <taxon>Bacillati</taxon>
        <taxon>Bacillota</taxon>
        <taxon>Bacilli</taxon>
        <taxon>Bacillales</taxon>
        <taxon>Paenibacillaceae</taxon>
        <taxon>Cohnella</taxon>
    </lineage>
</organism>
<protein>
    <submittedName>
        <fullName evidence="2">Phosphodiester glycosidase family protein</fullName>
    </submittedName>
</protein>
<sequence length="342" mass="36767">MAFLALSFAIWFFATPSGTSVRYRMADVIITTQHRDYAKYLIGEQGLKERVAAYAEQFKDMGEEKDTHEIALPADAPHEDESVATEPLTTIEEVDGKGFHGYLLTVSDPTKIRLVVPAKAGKGEKVPSMVKRTGAIAGVNAGGFADPNWQGNGFQPIGLVITQGKIYYNGLDSKNGSTQIVGLDKNGKMIAGHYSVKELMDLGISEAVSFEPRIIVNGKGLIKNHANGWGIAPRSVMGQRADGKILFLIIDGRQIGYSIGADLYDCQQIMLEHGAVIAANLDGGSSTVLVKEGGELVNKPSSKGEGGRYLPTAFLVFNDPASVDVPNVWAGLTPQDIDPSKW</sequence>
<dbReference type="PANTHER" id="PTHR40446:SF2">
    <property type="entry name" value="N-ACETYLGLUCOSAMINE-1-PHOSPHODIESTER ALPHA-N-ACETYLGLUCOSAMINIDASE"/>
    <property type="match status" value="1"/>
</dbReference>
<dbReference type="RefSeq" id="WP_282911242.1">
    <property type="nucleotide sequence ID" value="NZ_JAGRPV010000001.1"/>
</dbReference>
<dbReference type="GO" id="GO:0016798">
    <property type="term" value="F:hydrolase activity, acting on glycosyl bonds"/>
    <property type="evidence" value="ECO:0007669"/>
    <property type="project" value="UniProtKB-KW"/>
</dbReference>
<evidence type="ECO:0000259" key="1">
    <source>
        <dbReference type="Pfam" id="PF09992"/>
    </source>
</evidence>
<proteinExistence type="predicted"/>
<name>A0ABT6TRV6_9BACL</name>
<keyword evidence="2" id="KW-0326">Glycosidase</keyword>
<evidence type="ECO:0000313" key="3">
    <source>
        <dbReference type="Proteomes" id="UP001161691"/>
    </source>
</evidence>
<dbReference type="Proteomes" id="UP001161691">
    <property type="component" value="Unassembled WGS sequence"/>
</dbReference>
<dbReference type="Pfam" id="PF09992">
    <property type="entry name" value="NAGPA"/>
    <property type="match status" value="1"/>
</dbReference>
<keyword evidence="3" id="KW-1185">Reference proteome</keyword>
<accession>A0ABT6TRV6</accession>
<keyword evidence="2" id="KW-0378">Hydrolase</keyword>
<dbReference type="PANTHER" id="PTHR40446">
    <property type="entry name" value="N-ACETYLGLUCOSAMINE-1-PHOSPHODIESTER ALPHA-N-ACETYLGLUCOSAMINIDASE"/>
    <property type="match status" value="1"/>
</dbReference>
<dbReference type="EMBL" id="JAGRPV010000001">
    <property type="protein sequence ID" value="MDI4648537.1"/>
    <property type="molecule type" value="Genomic_DNA"/>
</dbReference>
<gene>
    <name evidence="2" type="ORF">KB449_26525</name>
</gene>
<evidence type="ECO:0000313" key="2">
    <source>
        <dbReference type="EMBL" id="MDI4648537.1"/>
    </source>
</evidence>